<dbReference type="InterPro" id="IPR011010">
    <property type="entry name" value="DNA_brk_join_enz"/>
</dbReference>
<dbReference type="GO" id="GO:0003677">
    <property type="term" value="F:DNA binding"/>
    <property type="evidence" value="ECO:0007669"/>
    <property type="project" value="InterPro"/>
</dbReference>
<evidence type="ECO:0000313" key="4">
    <source>
        <dbReference type="Proteomes" id="UP000255165"/>
    </source>
</evidence>
<feature type="domain" description="Tyr recombinase" evidence="2">
    <location>
        <begin position="15"/>
        <end position="80"/>
    </location>
</feature>
<sequence length="88" mass="9799">MHPFLLRCIDGRVFPIEAAAHHTAFKKACKQAGLTDLPWHDLSHTAITRLAAKLPNRIELAAVFGHRSLTVLKRYYHSSAAELAKKIG</sequence>
<dbReference type="EMBL" id="QKWJ01000064">
    <property type="protein sequence ID" value="RDK06372.1"/>
    <property type="molecule type" value="Genomic_DNA"/>
</dbReference>
<dbReference type="Proteomes" id="UP000255165">
    <property type="component" value="Unassembled WGS sequence"/>
</dbReference>
<accession>A0A370NLB4</accession>
<gene>
    <name evidence="3" type="ORF">DN412_31625</name>
</gene>
<protein>
    <recommendedName>
        <fullName evidence="2">Tyr recombinase domain-containing protein</fullName>
    </recommendedName>
</protein>
<evidence type="ECO:0000313" key="3">
    <source>
        <dbReference type="EMBL" id="RDK06372.1"/>
    </source>
</evidence>
<reference evidence="4" key="1">
    <citation type="submission" date="2018-06" db="EMBL/GenBank/DDBJ databases">
        <authorList>
            <person name="Feng T."/>
            <person name="Jeon C.O."/>
        </authorList>
    </citation>
    <scope>NUCLEOTIDE SEQUENCE [LARGE SCALE GENOMIC DNA]</scope>
    <source>
        <strain evidence="4">S23</strain>
    </source>
</reference>
<dbReference type="InterPro" id="IPR013762">
    <property type="entry name" value="Integrase-like_cat_sf"/>
</dbReference>
<keyword evidence="1" id="KW-0233">DNA recombination</keyword>
<organism evidence="3 4">
    <name type="scientific">Cupriavidus lacunae</name>
    <dbReference type="NCBI Taxonomy" id="2666307"/>
    <lineage>
        <taxon>Bacteria</taxon>
        <taxon>Pseudomonadati</taxon>
        <taxon>Pseudomonadota</taxon>
        <taxon>Betaproteobacteria</taxon>
        <taxon>Burkholderiales</taxon>
        <taxon>Burkholderiaceae</taxon>
        <taxon>Cupriavidus</taxon>
    </lineage>
</organism>
<dbReference type="Gene3D" id="1.10.443.10">
    <property type="entry name" value="Intergrase catalytic core"/>
    <property type="match status" value="1"/>
</dbReference>
<dbReference type="GO" id="GO:0006310">
    <property type="term" value="P:DNA recombination"/>
    <property type="evidence" value="ECO:0007669"/>
    <property type="project" value="UniProtKB-KW"/>
</dbReference>
<evidence type="ECO:0000259" key="2">
    <source>
        <dbReference type="Pfam" id="PF00589"/>
    </source>
</evidence>
<comment type="caution">
    <text evidence="3">The sequence shown here is derived from an EMBL/GenBank/DDBJ whole genome shotgun (WGS) entry which is preliminary data.</text>
</comment>
<proteinExistence type="predicted"/>
<evidence type="ECO:0000256" key="1">
    <source>
        <dbReference type="ARBA" id="ARBA00023172"/>
    </source>
</evidence>
<dbReference type="GO" id="GO:0015074">
    <property type="term" value="P:DNA integration"/>
    <property type="evidence" value="ECO:0007669"/>
    <property type="project" value="InterPro"/>
</dbReference>
<keyword evidence="4" id="KW-1185">Reference proteome</keyword>
<dbReference type="AlphaFoldDB" id="A0A370NLB4"/>
<dbReference type="SUPFAM" id="SSF56349">
    <property type="entry name" value="DNA breaking-rejoining enzymes"/>
    <property type="match status" value="1"/>
</dbReference>
<name>A0A370NLB4_9BURK</name>
<dbReference type="Pfam" id="PF00589">
    <property type="entry name" value="Phage_integrase"/>
    <property type="match status" value="1"/>
</dbReference>
<dbReference type="InterPro" id="IPR002104">
    <property type="entry name" value="Integrase_catalytic"/>
</dbReference>